<evidence type="ECO:0000256" key="1">
    <source>
        <dbReference type="ARBA" id="ARBA00022741"/>
    </source>
</evidence>
<keyword evidence="3" id="KW-0694">RNA-binding</keyword>
<evidence type="ECO:0000259" key="4">
    <source>
        <dbReference type="Pfam" id="PF02562"/>
    </source>
</evidence>
<proteinExistence type="predicted"/>
<accession>F0QVP6</accession>
<dbReference type="GeneID" id="10289521"/>
<dbReference type="STRING" id="985053.VMUT_1869"/>
<evidence type="ECO:0000313" key="7">
    <source>
        <dbReference type="Proteomes" id="UP000007485"/>
    </source>
</evidence>
<feature type="domain" description="KH type-2" evidence="5">
    <location>
        <begin position="246"/>
        <end position="300"/>
    </location>
</feature>
<dbReference type="GO" id="GO:0003723">
    <property type="term" value="F:RNA binding"/>
    <property type="evidence" value="ECO:0007669"/>
    <property type="project" value="UniProtKB-UniRule"/>
</dbReference>
<evidence type="ECO:0000256" key="3">
    <source>
        <dbReference type="PROSITE-ProRule" id="PRU00117"/>
    </source>
</evidence>
<feature type="domain" description="PhoH-like protein" evidence="4">
    <location>
        <begin position="7"/>
        <end position="210"/>
    </location>
</feature>
<evidence type="ECO:0000256" key="2">
    <source>
        <dbReference type="ARBA" id="ARBA00022840"/>
    </source>
</evidence>
<evidence type="ECO:0000259" key="5">
    <source>
        <dbReference type="Pfam" id="PF07650"/>
    </source>
</evidence>
<dbReference type="InterPro" id="IPR051451">
    <property type="entry name" value="PhoH2-like"/>
</dbReference>
<keyword evidence="2" id="KW-0067">ATP-binding</keyword>
<dbReference type="eggNOG" id="arCOG04325">
    <property type="taxonomic scope" value="Archaea"/>
</dbReference>
<dbReference type="AlphaFoldDB" id="F0QVP6"/>
<dbReference type="KEGG" id="vmo:VMUT_1869"/>
<dbReference type="PANTHER" id="PTHR30473:SF2">
    <property type="entry name" value="PIN DOMAIN-CONTAINING PROTEIN"/>
    <property type="match status" value="1"/>
</dbReference>
<dbReference type="InterPro" id="IPR003714">
    <property type="entry name" value="PhoH"/>
</dbReference>
<dbReference type="Pfam" id="PF02562">
    <property type="entry name" value="PhoH"/>
    <property type="match status" value="1"/>
</dbReference>
<dbReference type="Pfam" id="PF07650">
    <property type="entry name" value="KH_2"/>
    <property type="match status" value="1"/>
</dbReference>
<dbReference type="InterPro" id="IPR027417">
    <property type="entry name" value="P-loop_NTPase"/>
</dbReference>
<dbReference type="InterPro" id="IPR004044">
    <property type="entry name" value="KH_dom_type_2"/>
</dbReference>
<sequence length="377" mass="42161">MSSLLDKIKPMSIGQERFLNALKDSRNEIVGVFGPTGTGKSLISCVYGISSVLAGTYKRFIIARPVVDVSTGRSLTPEELGDLYYRIASTYLEDILEGLMDREEITKLLQDGRVMVTDVSYLRGRTFDDSLIFLDDAQSTQPENAAEILMRIGRNSRLIIAGDPVLQRPLGVDKDGATLLREVLLNEENAVVIDLGLKDIVRPGAKRGVKVSFELRMRRRELSNVERQILDLIRVHAPDADVVTVIEFKQDKENLGIKSENVPDALIIAKEGHLGRVVGKGGERIKAIEGESNLRVRTVEMNLNFREWIRALHPVGWIGKHIVDVDFAGPELMIIVRRNAFGAFVGQKGVYVRLIDRVFKRLVNVGIRAMESEEESR</sequence>
<reference evidence="6 7" key="1">
    <citation type="journal article" date="2011" name="J. Bacteriol.">
        <title>Complete genome sequence of 'Vulcanisaeta moutnovskia' strain 768-28, a novel member of the hyperthermophilic crenarchaeal genus vulcanisaeta.</title>
        <authorList>
            <person name="Gumerov V.M."/>
            <person name="Mardanov A.V."/>
            <person name="Beletsky A.V."/>
            <person name="Prokofeva M.I."/>
            <person name="Bonch-Osmolovskaya E.A."/>
            <person name="Ravin N.V."/>
            <person name="Skryabin K.G."/>
        </authorList>
    </citation>
    <scope>NUCLEOTIDE SEQUENCE [LARGE SCALE GENOMIC DNA]</scope>
    <source>
        <strain evidence="6 7">768-28</strain>
    </source>
</reference>
<gene>
    <name evidence="6" type="ordered locus">VMUT_1869</name>
</gene>
<dbReference type="Proteomes" id="UP000007485">
    <property type="component" value="Chromosome"/>
</dbReference>
<protein>
    <submittedName>
        <fullName evidence="6">PhoH family protein</fullName>
    </submittedName>
</protein>
<dbReference type="PANTHER" id="PTHR30473">
    <property type="entry name" value="PROTEIN PHOH"/>
    <property type="match status" value="1"/>
</dbReference>
<dbReference type="Gene3D" id="3.40.50.300">
    <property type="entry name" value="P-loop containing nucleotide triphosphate hydrolases"/>
    <property type="match status" value="1"/>
</dbReference>
<evidence type="ECO:0000313" key="6">
    <source>
        <dbReference type="EMBL" id="ADY02070.1"/>
    </source>
</evidence>
<dbReference type="GO" id="GO:0005829">
    <property type="term" value="C:cytosol"/>
    <property type="evidence" value="ECO:0007669"/>
    <property type="project" value="TreeGrafter"/>
</dbReference>
<organism evidence="6 7">
    <name type="scientific">Vulcanisaeta moutnovskia (strain 768-28)</name>
    <dbReference type="NCBI Taxonomy" id="985053"/>
    <lineage>
        <taxon>Archaea</taxon>
        <taxon>Thermoproteota</taxon>
        <taxon>Thermoprotei</taxon>
        <taxon>Thermoproteales</taxon>
        <taxon>Thermoproteaceae</taxon>
        <taxon>Vulcanisaeta</taxon>
    </lineage>
</organism>
<dbReference type="GO" id="GO:0005524">
    <property type="term" value="F:ATP binding"/>
    <property type="evidence" value="ECO:0007669"/>
    <property type="project" value="UniProtKB-KW"/>
</dbReference>
<dbReference type="OrthoDB" id="195574at2157"/>
<keyword evidence="1" id="KW-0547">Nucleotide-binding</keyword>
<keyword evidence="7" id="KW-1185">Reference proteome</keyword>
<dbReference type="PROSITE" id="PS50084">
    <property type="entry name" value="KH_TYPE_1"/>
    <property type="match status" value="1"/>
</dbReference>
<dbReference type="SUPFAM" id="SSF52540">
    <property type="entry name" value="P-loop containing nucleoside triphosphate hydrolases"/>
    <property type="match status" value="1"/>
</dbReference>
<dbReference type="EMBL" id="CP002529">
    <property type="protein sequence ID" value="ADY02070.1"/>
    <property type="molecule type" value="Genomic_DNA"/>
</dbReference>
<dbReference type="RefSeq" id="WP_013605232.1">
    <property type="nucleotide sequence ID" value="NC_015151.1"/>
</dbReference>
<name>F0QVP6_VULM7</name>
<dbReference type="HOGENOM" id="CLU_730800_0_0_2"/>